<proteinExistence type="predicted"/>
<feature type="region of interest" description="Disordered" evidence="1">
    <location>
        <begin position="481"/>
        <end position="501"/>
    </location>
</feature>
<dbReference type="RefSeq" id="WP_386719783.1">
    <property type="nucleotide sequence ID" value="NZ_JBHXIJ010000266.1"/>
</dbReference>
<reference evidence="2 3" key="1">
    <citation type="submission" date="2024-09" db="EMBL/GenBank/DDBJ databases">
        <title>The Natural Products Discovery Center: Release of the First 8490 Sequenced Strains for Exploring Actinobacteria Biosynthetic Diversity.</title>
        <authorList>
            <person name="Kalkreuter E."/>
            <person name="Kautsar S.A."/>
            <person name="Yang D."/>
            <person name="Bader C.D."/>
            <person name="Teijaro C.N."/>
            <person name="Fluegel L."/>
            <person name="Davis C.M."/>
            <person name="Simpson J.R."/>
            <person name="Lauterbach L."/>
            <person name="Steele A.D."/>
            <person name="Gui C."/>
            <person name="Meng S."/>
            <person name="Li G."/>
            <person name="Viehrig K."/>
            <person name="Ye F."/>
            <person name="Su P."/>
            <person name="Kiefer A.F."/>
            <person name="Nichols A."/>
            <person name="Cepeda A.J."/>
            <person name="Yan W."/>
            <person name="Fan B."/>
            <person name="Jiang Y."/>
            <person name="Adhikari A."/>
            <person name="Zheng C.-J."/>
            <person name="Schuster L."/>
            <person name="Cowan T.M."/>
            <person name="Smanski M.J."/>
            <person name="Chevrette M.G."/>
            <person name="De Carvalho L.P.S."/>
            <person name="Shen B."/>
        </authorList>
    </citation>
    <scope>NUCLEOTIDE SEQUENCE [LARGE SCALE GENOMIC DNA]</scope>
    <source>
        <strain evidence="2 3">NPDC058348</strain>
    </source>
</reference>
<dbReference type="EMBL" id="JBHXIJ010000266">
    <property type="protein sequence ID" value="MFD5102615.1"/>
    <property type="molecule type" value="Genomic_DNA"/>
</dbReference>
<dbReference type="InterPro" id="IPR016024">
    <property type="entry name" value="ARM-type_fold"/>
</dbReference>
<evidence type="ECO:0000313" key="3">
    <source>
        <dbReference type="Proteomes" id="UP001598448"/>
    </source>
</evidence>
<sequence length="1140" mass="123466">MSRAADQLLHALDPLPHRRRLRHLALAVPRLKERSELGPVLDELDRRGPYERRLAALAALVGRQADFLAARLADPDRVVSGYAMRGARTLPLPDEAVEAAYEGASADTRSRLAALVAADGRTALAERLVERVRGRYGDAEAARLLPACSPAFVAGALPALAHAVESPARLARSHPGLFLDQAERDLAGCPRGATRDHWWQRHAHGTAVVIPACPERVLTLLERHGPGTLPHPVLERLGPLFTADAERTVRWLLSGERDRQRHAPLLPPGALRRLVRADPPSLPALGRLWLHRSQQFTLLLKAMPPHRRGAFVDEVTSGAERRYPGDEVLALLPRERRRAEVRHWGEVAARSQEWSWYDTLETLAYGPFDEAGPELLAALKRPDADDRALAWPLLVACAGRDGGRSAMVRLLDLTGRLRNERDPVRAAALDALAALRPTRFAAEDAEPLHRLLTDSLEARDCSEATRDALRRLAVALLVEHAPEPGANSDGSRSTGGPDPRPALVEWGLRALERITGHVGVHSPGPLHRTLRRGQEHDVFEALRPWLEAAAKRADHRLLFALAEALGPRARRMPGLQRLLEDALRTGDDEAFVTAAALWLDAPGTADERVERLLEHEPSAAVLAPVAEVLARRRTDLLDVLLDDEPPYGRFLRPGADRPLPDARHADRWLPRQQEAAARAAAAVAGDQTRPFDERARALRGAAHLPVHGRRLLLAHLDSPHVVLAEAALGALPWTEQPGRALPVLLDRAGADTARVALYAAARAARFAAPAELAEQLGALLTTTRGAKVTARKEAARLAARFLPTAQGAALLAAAHRAPDSHPDVRAAIVAEAAGLLREPGIWELLDDASHGTPQDQRALAATEPRRVPEDQRARFARLVAAVCGAADREVAAVALRAMPHWAVHAPDTLVALTRAVTDLDARAGWREATGAVAALAVSGLPHPVGGGAAGSLLHDTVAGLLTAERRGEHEALPDRDLPARRRLRALLDTLSWTSGDTPTPVLEAVLAQVGDEPSLAAVRVDLLRRLVDLRADLPVLRARLSGLAAALQGRPVLAAATAKRLEAHVAHAHLPEDCAVVHAAARRSEADDGVPGALLALALVSLMGARLRWPEEWCSLLRVLRRHEDPDVREAALDTTTYYE</sequence>
<comment type="caution">
    <text evidence="2">The sequence shown here is derived from an EMBL/GenBank/DDBJ whole genome shotgun (WGS) entry which is preliminary data.</text>
</comment>
<protein>
    <recommendedName>
        <fullName evidence="4">HEAT repeat domain-containing protein</fullName>
    </recommendedName>
</protein>
<dbReference type="SUPFAM" id="SSF48371">
    <property type="entry name" value="ARM repeat"/>
    <property type="match status" value="1"/>
</dbReference>
<keyword evidence="3" id="KW-1185">Reference proteome</keyword>
<accession>A0ABW6FT53</accession>
<evidence type="ECO:0000313" key="2">
    <source>
        <dbReference type="EMBL" id="MFD5102615.1"/>
    </source>
</evidence>
<name>A0ABW6FT53_9ACTN</name>
<evidence type="ECO:0008006" key="4">
    <source>
        <dbReference type="Google" id="ProtNLM"/>
    </source>
</evidence>
<evidence type="ECO:0000256" key="1">
    <source>
        <dbReference type="SAM" id="MobiDB-lite"/>
    </source>
</evidence>
<dbReference type="Proteomes" id="UP001598448">
    <property type="component" value="Unassembled WGS sequence"/>
</dbReference>
<gene>
    <name evidence="2" type="ORF">ACFWJN_27095</name>
</gene>
<organism evidence="2 3">
    <name type="scientific">Streptomyces albidochromogenes</name>
    <dbReference type="NCBI Taxonomy" id="329524"/>
    <lineage>
        <taxon>Bacteria</taxon>
        <taxon>Bacillati</taxon>
        <taxon>Actinomycetota</taxon>
        <taxon>Actinomycetes</taxon>
        <taxon>Kitasatosporales</taxon>
        <taxon>Streptomycetaceae</taxon>
        <taxon>Streptomyces</taxon>
    </lineage>
</organism>